<evidence type="ECO:0000256" key="1">
    <source>
        <dbReference type="SAM" id="Phobius"/>
    </source>
</evidence>
<dbReference type="OrthoDB" id="2157530at2759"/>
<dbReference type="Pfam" id="PF26639">
    <property type="entry name" value="Het-6_barrel"/>
    <property type="match status" value="1"/>
</dbReference>
<dbReference type="InterPro" id="IPR052895">
    <property type="entry name" value="HetReg/Transcr_Mod"/>
</dbReference>
<accession>A0A179F1N9</accession>
<dbReference type="InterPro" id="IPR010730">
    <property type="entry name" value="HET"/>
</dbReference>
<keyword evidence="1" id="KW-0472">Membrane</keyword>
<sequence length="839" mass="94594">MSEPQKVAGDQITAALMALPAGIRTLVVFAAFGLVATISALKDTLLSKICAWALSHIGLYGYHLPANLVFIAVHVYLFLVGQPSWRETALTVRRFASRDDADDELLTKLFTEGCNLTCYVFMSLTFRNVGGIWRFCGWTFTALTPVLSFIGLAGTMWLITIDNPVQTFNEEVAKIWNFAWPKVVATLRALYRLWVAVVRRCLQLFVKITKGIVAYRDGKTATHVTKLQPYIYSALARGEIRLLKLSKATPWSPVQCTLEHVLLDKAPQFETISYTWGSQQNRQGLILGGKRFDVSERVYEIVHDRASFLMTRHIWIDSICINQKDDIEKSSQVKLMRNIYGSSYHTVVWLGHAPDANDAIGLLAHLRRRIDFDDSVKRAALPLMNLNIENPSWPALNKLVRHDYWARCWVIQEIAVSKKVIVSYGGELITWDYFSSLMQILFISDPNSMWHISKIYWRSFEPPPVDAGIQVASLGRVRETIHASRSMNLFDLLISSINSTATDARDNIFALQGISTAADSGDIMPDYTSTIERPFLRTAEYLLKQEYPARMLHLAGIGFHRNRDVKLSWVPDWSTKRLSGMFWRHPTMSPYQASCIGDEELHMQLGTDGQTLVTKGIKVDCIKELGPRYFGISENGVPKTELFPGNFGNLAKSRDLVLNGSLKEPYVTGIPLIEAFWRMLLGDRTPAGPRPAEPIFFDYYKALERFMEVLDQYGPDMSPLTSNLPEEDLVRLGNEMTRYAEDTGRFANVSGPHTRERAFAITERGYIGMVPPYSKVGDEVFIISGAQVPFLLRRQGSTEAGTGILNNEKWQLVGESYVQGMMDGEMVSDGQVEEAIEIC</sequence>
<protein>
    <submittedName>
        <fullName evidence="3">Heterokaryon incompatibility protein</fullName>
    </submittedName>
</protein>
<organism evidence="3 4">
    <name type="scientific">Pochonia chlamydosporia 170</name>
    <dbReference type="NCBI Taxonomy" id="1380566"/>
    <lineage>
        <taxon>Eukaryota</taxon>
        <taxon>Fungi</taxon>
        <taxon>Dikarya</taxon>
        <taxon>Ascomycota</taxon>
        <taxon>Pezizomycotina</taxon>
        <taxon>Sordariomycetes</taxon>
        <taxon>Hypocreomycetidae</taxon>
        <taxon>Hypocreales</taxon>
        <taxon>Clavicipitaceae</taxon>
        <taxon>Pochonia</taxon>
    </lineage>
</organism>
<keyword evidence="1" id="KW-0812">Transmembrane</keyword>
<name>A0A179F1N9_METCM</name>
<dbReference type="AlphaFoldDB" id="A0A179F1N9"/>
<evidence type="ECO:0000313" key="3">
    <source>
        <dbReference type="EMBL" id="OAQ59386.1"/>
    </source>
</evidence>
<feature type="transmembrane region" description="Helical" evidence="1">
    <location>
        <begin position="135"/>
        <end position="159"/>
    </location>
</feature>
<feature type="transmembrane region" description="Helical" evidence="1">
    <location>
        <begin position="60"/>
        <end position="79"/>
    </location>
</feature>
<dbReference type="PANTHER" id="PTHR24148:SF73">
    <property type="entry name" value="HET DOMAIN PROTEIN (AFU_ORTHOLOGUE AFUA_8G01020)"/>
    <property type="match status" value="1"/>
</dbReference>
<proteinExistence type="predicted"/>
<dbReference type="PANTHER" id="PTHR24148">
    <property type="entry name" value="ANKYRIN REPEAT DOMAIN-CONTAINING PROTEIN 39 HOMOLOG-RELATED"/>
    <property type="match status" value="1"/>
</dbReference>
<dbReference type="GeneID" id="28852812"/>
<feature type="domain" description="Heterokaryon incompatibility" evidence="2">
    <location>
        <begin position="269"/>
        <end position="413"/>
    </location>
</feature>
<feature type="transmembrane region" description="Helical" evidence="1">
    <location>
        <begin position="12"/>
        <end position="40"/>
    </location>
</feature>
<evidence type="ECO:0000313" key="4">
    <source>
        <dbReference type="Proteomes" id="UP000078397"/>
    </source>
</evidence>
<gene>
    <name evidence="3" type="ORF">VFPPC_10447</name>
</gene>
<dbReference type="RefSeq" id="XP_018137410.1">
    <property type="nucleotide sequence ID" value="XM_018288818.1"/>
</dbReference>
<dbReference type="Proteomes" id="UP000078397">
    <property type="component" value="Unassembled WGS sequence"/>
</dbReference>
<keyword evidence="1" id="KW-1133">Transmembrane helix</keyword>
<comment type="caution">
    <text evidence="3">The sequence shown here is derived from an EMBL/GenBank/DDBJ whole genome shotgun (WGS) entry which is preliminary data.</text>
</comment>
<dbReference type="STRING" id="1380566.A0A179F1N9"/>
<dbReference type="EMBL" id="LSBJ02000011">
    <property type="protein sequence ID" value="OAQ59386.1"/>
    <property type="molecule type" value="Genomic_DNA"/>
</dbReference>
<reference evidence="3 4" key="1">
    <citation type="journal article" date="2016" name="PLoS Pathog.">
        <title>Biosynthesis of antibiotic leucinostatins in bio-control fungus Purpureocillium lilacinum and their inhibition on phytophthora revealed by genome mining.</title>
        <authorList>
            <person name="Wang G."/>
            <person name="Liu Z."/>
            <person name="Lin R."/>
            <person name="Li E."/>
            <person name="Mao Z."/>
            <person name="Ling J."/>
            <person name="Yang Y."/>
            <person name="Yin W.B."/>
            <person name="Xie B."/>
        </authorList>
    </citation>
    <scope>NUCLEOTIDE SEQUENCE [LARGE SCALE GENOMIC DNA]</scope>
    <source>
        <strain evidence="3">170</strain>
    </source>
</reference>
<dbReference type="Pfam" id="PF06985">
    <property type="entry name" value="HET"/>
    <property type="match status" value="1"/>
</dbReference>
<evidence type="ECO:0000259" key="2">
    <source>
        <dbReference type="Pfam" id="PF06985"/>
    </source>
</evidence>
<dbReference type="KEGG" id="pchm:VFPPC_10447"/>
<keyword evidence="4" id="KW-1185">Reference proteome</keyword>